<reference evidence="12" key="3">
    <citation type="submission" date="2018-12" db="EMBL/GenBank/DDBJ databases">
        <title>G10K-VGP greater horseshoe bat female genome, primary haplotype.</title>
        <authorList>
            <person name="Teeling E."/>
            <person name="Myers G."/>
            <person name="Vernes S."/>
            <person name="Pippel M."/>
            <person name="Winkler S."/>
            <person name="Fedrigo O."/>
            <person name="Rhie A."/>
            <person name="Koren S."/>
            <person name="Phillippy A."/>
            <person name="Lewin H."/>
            <person name="Damas J."/>
            <person name="Howe K."/>
            <person name="Mountcastle J."/>
            <person name="Jarvis E.D."/>
        </authorList>
    </citation>
    <scope>NUCLEOTIDE SEQUENCE [LARGE SCALE GENOMIC DNA]</scope>
</reference>
<keyword evidence="5" id="KW-0547">Nucleotide-binding</keyword>
<feature type="domain" description="Tubulin/FtsZ 2-layer sandwich" evidence="10">
    <location>
        <begin position="401"/>
        <end position="536"/>
    </location>
</feature>
<sequence>MLTKQRGPGGPAPSRYGNEETPVHVHGFLTEKLSLNLDKSVTTSATCGSSVTYGTSAPSESAVGEPGGCEGRRGLPRSLGWPPCSMTQSVVVQGKLRVEGGTPLARSQAASFATNVRSVSFLSLFLSLIAVGQCGNQIGCCFWDLALREHAAVNQKGIYDEAISSFFRNVDTRVVGDGGSISKGKICSLKARAVLIDMEEGVVNEILQGPLRDVFDTKQLITDISGSGNNWAVGHRVFGNLYQEQILEKLRKSAEHCDCLQCFFIIHSMGGGTGSGLGTFLLKVLEDEFPEVYRLVTSVYPSGEDDVITSPYNSILAMKELNEHADCVLPIDNQSLFDIISKIDLMVNSGKLGTTIKPKSLVTSSAGASKKRQEKPFDAMNNIVANLLLNLTSSARFEGSLNMDLNEISMNLVPFPQLHYLVSSLTPLYTLADVNIPPRRLDQMFSDAFSKHHQLIQADPKHNLYLACALMVRGNVQISDLRRNIERLKPSLQFVSWNQEGWKTSLCSVPPVGHSYSLLALANNTCVKPTFVELRERFMRLYKKKAHLHHYLQIEGMEESCFTEAVSSLSALIQEYNQLDATKSMPVEDLPRLSIAV</sequence>
<dbReference type="InterPro" id="IPR008280">
    <property type="entry name" value="Tub_FtsZ_C"/>
</dbReference>
<dbReference type="PROSITE" id="PS00227">
    <property type="entry name" value="TUBULIN"/>
    <property type="match status" value="1"/>
</dbReference>
<dbReference type="Proteomes" id="UP000472240">
    <property type="component" value="Chromosome 3"/>
</dbReference>
<dbReference type="FunFam" id="1.10.287.600:FF:000007">
    <property type="entry name" value="tubulin epsilon chain"/>
    <property type="match status" value="1"/>
</dbReference>
<evidence type="ECO:0000313" key="11">
    <source>
        <dbReference type="Ensembl" id="ENSRFEP00010024993.1"/>
    </source>
</evidence>
<dbReference type="Ensembl" id="ENSRFET00010027163.1">
    <property type="protein sequence ID" value="ENSRFEP00010024993.1"/>
    <property type="gene ID" value="ENSRFEG00010016655.1"/>
</dbReference>
<evidence type="ECO:0000256" key="6">
    <source>
        <dbReference type="ARBA" id="ARBA00023134"/>
    </source>
</evidence>
<dbReference type="PRINTS" id="PR01161">
    <property type="entry name" value="TUBULIN"/>
</dbReference>
<dbReference type="GO" id="GO:0005874">
    <property type="term" value="C:microtubule"/>
    <property type="evidence" value="ECO:0007669"/>
    <property type="project" value="UniProtKB-KW"/>
</dbReference>
<dbReference type="InterPro" id="IPR000217">
    <property type="entry name" value="Tubulin"/>
</dbReference>
<keyword evidence="3" id="KW-0963">Cytoplasm</keyword>
<accession>A0A671FRD0</accession>
<reference evidence="11" key="4">
    <citation type="submission" date="2025-08" db="UniProtKB">
        <authorList>
            <consortium name="Ensembl"/>
        </authorList>
    </citation>
    <scope>IDENTIFICATION</scope>
</reference>
<evidence type="ECO:0000256" key="8">
    <source>
        <dbReference type="SAM" id="MobiDB-lite"/>
    </source>
</evidence>
<gene>
    <name evidence="11" type="primary">TUBE1</name>
</gene>
<dbReference type="FunCoup" id="A0A671FRD0">
    <property type="interactions" value="2087"/>
</dbReference>
<dbReference type="InterPro" id="IPR023123">
    <property type="entry name" value="Tubulin_C"/>
</dbReference>
<keyword evidence="4" id="KW-0493">Microtubule</keyword>
<dbReference type="InterPro" id="IPR036525">
    <property type="entry name" value="Tubulin/FtsZ_GTPase_sf"/>
</dbReference>
<protein>
    <submittedName>
        <fullName evidence="11">Tubulin epsilon 1</fullName>
    </submittedName>
</protein>
<evidence type="ECO:0000259" key="10">
    <source>
        <dbReference type="SMART" id="SM00865"/>
    </source>
</evidence>
<organism evidence="11 12">
    <name type="scientific">Rhinolophus ferrumequinum</name>
    <name type="common">Greater horseshoe bat</name>
    <dbReference type="NCBI Taxonomy" id="59479"/>
    <lineage>
        <taxon>Eukaryota</taxon>
        <taxon>Metazoa</taxon>
        <taxon>Chordata</taxon>
        <taxon>Craniata</taxon>
        <taxon>Vertebrata</taxon>
        <taxon>Euteleostomi</taxon>
        <taxon>Mammalia</taxon>
        <taxon>Eutheria</taxon>
        <taxon>Laurasiatheria</taxon>
        <taxon>Chiroptera</taxon>
        <taxon>Yinpterochiroptera</taxon>
        <taxon>Rhinolophoidea</taxon>
        <taxon>Rhinolophidae</taxon>
        <taxon>Rhinolophinae</taxon>
        <taxon>Rhinolophus</taxon>
    </lineage>
</organism>
<dbReference type="GeneTree" id="ENSGT00940000155723"/>
<name>A0A671FRD0_RHIFE</name>
<evidence type="ECO:0000256" key="7">
    <source>
        <dbReference type="ARBA" id="ARBA00023212"/>
    </source>
</evidence>
<dbReference type="SUPFAM" id="SSF52490">
    <property type="entry name" value="Tubulin nucleotide-binding domain-like"/>
    <property type="match status" value="1"/>
</dbReference>
<evidence type="ECO:0000256" key="2">
    <source>
        <dbReference type="ARBA" id="ARBA00009636"/>
    </source>
</evidence>
<keyword evidence="12" id="KW-1185">Reference proteome</keyword>
<dbReference type="SUPFAM" id="SSF55307">
    <property type="entry name" value="Tubulin C-terminal domain-like"/>
    <property type="match status" value="1"/>
</dbReference>
<dbReference type="InParanoid" id="A0A671FRD0"/>
<dbReference type="Pfam" id="PF00091">
    <property type="entry name" value="Tubulin"/>
    <property type="match status" value="1"/>
</dbReference>
<dbReference type="Gene3D" id="1.10.287.600">
    <property type="entry name" value="Helix hairpin bin"/>
    <property type="match status" value="1"/>
</dbReference>
<dbReference type="InterPro" id="IPR004057">
    <property type="entry name" value="Epsilon_tubulin"/>
</dbReference>
<feature type="region of interest" description="Disordered" evidence="8">
    <location>
        <begin position="48"/>
        <end position="69"/>
    </location>
</feature>
<feature type="domain" description="Tubulin/FtsZ GTPase" evidence="9">
    <location>
        <begin position="171"/>
        <end position="399"/>
    </location>
</feature>
<dbReference type="PRINTS" id="PR01519">
    <property type="entry name" value="EPSLNTUBULIN"/>
</dbReference>
<dbReference type="AlphaFoldDB" id="A0A671FRD0"/>
<feature type="region of interest" description="Disordered" evidence="8">
    <location>
        <begin position="1"/>
        <end position="22"/>
    </location>
</feature>
<dbReference type="InterPro" id="IPR003008">
    <property type="entry name" value="Tubulin_FtsZ_GTPase"/>
</dbReference>
<dbReference type="SMART" id="SM00865">
    <property type="entry name" value="Tubulin_C"/>
    <property type="match status" value="1"/>
</dbReference>
<keyword evidence="7" id="KW-0206">Cytoskeleton</keyword>
<comment type="subcellular location">
    <subcellularLocation>
        <location evidence="1">Cytoplasm</location>
        <location evidence="1">Cytoskeleton</location>
    </subcellularLocation>
</comment>
<keyword evidence="6" id="KW-0342">GTP-binding</keyword>
<reference evidence="11 12" key="1">
    <citation type="journal article" date="2015" name="Annu Rev Anim Biosci">
        <title>The Genome 10K Project: a way forward.</title>
        <authorList>
            <person name="Koepfli K.P."/>
            <person name="Paten B."/>
            <person name="O'Brien S.J."/>
            <person name="Koepfli K.P."/>
            <person name="Paten B."/>
            <person name="Antunes A."/>
            <person name="Belov K."/>
            <person name="Bustamante C."/>
            <person name="Castoe T.A."/>
            <person name="Clawson H."/>
            <person name="Crawford A.J."/>
            <person name="Diekhans M."/>
            <person name="Distel D."/>
            <person name="Durbin R."/>
            <person name="Earl D."/>
            <person name="Fujita M.K."/>
            <person name="Gamble T."/>
            <person name="Georges A."/>
            <person name="Gemmell N."/>
            <person name="Gilbert M.T."/>
            <person name="Graves J.M."/>
            <person name="Green R.E."/>
            <person name="Hickey G."/>
            <person name="Jarvis E.D."/>
            <person name="Johnson W."/>
            <person name="Komissarov A."/>
            <person name="Korf I."/>
            <person name="Kuhn R."/>
            <person name="Larkin D.M."/>
            <person name="Lewin H."/>
            <person name="Lopez J.V."/>
            <person name="Ma J."/>
            <person name="Marques-Bonet T."/>
            <person name="Miller W."/>
            <person name="Murphy R."/>
            <person name="Pevzner P."/>
            <person name="Shapiro B."/>
            <person name="Steiner C."/>
            <person name="Tamazian G."/>
            <person name="Venkatesh B."/>
            <person name="Wang J."/>
            <person name="Wayne R."/>
            <person name="Wiley E."/>
            <person name="Yang H."/>
            <person name="Zhang G."/>
            <person name="Haussler D."/>
            <person name="Ryder O."/>
            <person name="O'Brien S.J."/>
        </authorList>
    </citation>
    <scope>NUCLEOTIDE SEQUENCE</scope>
</reference>
<dbReference type="GO" id="GO:0005525">
    <property type="term" value="F:GTP binding"/>
    <property type="evidence" value="ECO:0007669"/>
    <property type="project" value="UniProtKB-KW"/>
</dbReference>
<dbReference type="FunFam" id="3.40.50.1440:FF:000017">
    <property type="entry name" value="Tubulin epsilon chain"/>
    <property type="match status" value="1"/>
</dbReference>
<dbReference type="Pfam" id="PF03953">
    <property type="entry name" value="Tubulin_C"/>
    <property type="match status" value="1"/>
</dbReference>
<reference evidence="11 12" key="2">
    <citation type="journal article" date="2018" name="Annu Rev Anim Biosci">
        <title>Bat Biology, Genomes, and the Bat1K Project: To Generate Chromosome-Level Genomes for All Living Bat Species.</title>
        <authorList>
            <person name="Teeling E.C."/>
            <person name="Vernes S.C."/>
            <person name="Davalos L.M."/>
            <person name="Ray D.A."/>
            <person name="Gilbert M.T.P."/>
            <person name="Myers E."/>
        </authorList>
    </citation>
    <scope>NUCLEOTIDE SEQUENCE</scope>
</reference>
<dbReference type="Gene3D" id="3.40.50.1440">
    <property type="entry name" value="Tubulin/FtsZ, GTPase domain"/>
    <property type="match status" value="1"/>
</dbReference>
<dbReference type="InterPro" id="IPR017975">
    <property type="entry name" value="Tubulin_CS"/>
</dbReference>
<dbReference type="GO" id="GO:0007017">
    <property type="term" value="P:microtubule-based process"/>
    <property type="evidence" value="ECO:0007669"/>
    <property type="project" value="InterPro"/>
</dbReference>
<evidence type="ECO:0000256" key="4">
    <source>
        <dbReference type="ARBA" id="ARBA00022701"/>
    </source>
</evidence>
<evidence type="ECO:0000256" key="3">
    <source>
        <dbReference type="ARBA" id="ARBA00022490"/>
    </source>
</evidence>
<comment type="similarity">
    <text evidence="2">Belongs to the tubulin family.</text>
</comment>
<evidence type="ECO:0000259" key="9">
    <source>
        <dbReference type="SMART" id="SM00864"/>
    </source>
</evidence>
<proteinExistence type="inferred from homology"/>
<dbReference type="InterPro" id="IPR018316">
    <property type="entry name" value="Tubulin/FtsZ_2-layer-sand-dom"/>
</dbReference>
<reference evidence="11" key="5">
    <citation type="submission" date="2025-09" db="UniProtKB">
        <authorList>
            <consortium name="Ensembl"/>
        </authorList>
    </citation>
    <scope>IDENTIFICATION</scope>
</reference>
<dbReference type="CDD" id="cd02190">
    <property type="entry name" value="epsilon_tubulin"/>
    <property type="match status" value="1"/>
</dbReference>
<evidence type="ECO:0000256" key="1">
    <source>
        <dbReference type="ARBA" id="ARBA00004245"/>
    </source>
</evidence>
<dbReference type="PANTHER" id="PTHR11588">
    <property type="entry name" value="TUBULIN"/>
    <property type="match status" value="1"/>
</dbReference>
<evidence type="ECO:0000313" key="12">
    <source>
        <dbReference type="Proteomes" id="UP000472240"/>
    </source>
</evidence>
<evidence type="ECO:0000256" key="5">
    <source>
        <dbReference type="ARBA" id="ARBA00022741"/>
    </source>
</evidence>
<feature type="compositionally biased region" description="Polar residues" evidence="8">
    <location>
        <begin position="48"/>
        <end position="59"/>
    </location>
</feature>
<dbReference type="SMART" id="SM00864">
    <property type="entry name" value="Tubulin"/>
    <property type="match status" value="1"/>
</dbReference>